<feature type="compositionally biased region" description="Pro residues" evidence="7">
    <location>
        <begin position="96"/>
        <end position="105"/>
    </location>
</feature>
<keyword evidence="4" id="KW-0677">Repeat</keyword>
<dbReference type="PRINTS" id="PR00930">
    <property type="entry name" value="HIGHMOBLTYIY"/>
</dbReference>
<keyword evidence="6" id="KW-0539">Nucleus</keyword>
<dbReference type="GO" id="GO:0006355">
    <property type="term" value="P:regulation of DNA-templated transcription"/>
    <property type="evidence" value="ECO:0007669"/>
    <property type="project" value="InterPro"/>
</dbReference>
<evidence type="ECO:0000256" key="3">
    <source>
        <dbReference type="ARBA" id="ARBA00022553"/>
    </source>
</evidence>
<protein>
    <recommendedName>
        <fullName evidence="2">Thymocyte nuclear protein 1</fullName>
    </recommendedName>
</protein>
<dbReference type="SMART" id="SM00384">
    <property type="entry name" value="AT_hook"/>
    <property type="match status" value="3"/>
</dbReference>
<dbReference type="GO" id="GO:0005634">
    <property type="term" value="C:nucleus"/>
    <property type="evidence" value="ECO:0007669"/>
    <property type="project" value="UniProtKB-SubCell"/>
</dbReference>
<evidence type="ECO:0000256" key="4">
    <source>
        <dbReference type="ARBA" id="ARBA00022737"/>
    </source>
</evidence>
<dbReference type="InterPro" id="IPR047197">
    <property type="entry name" value="THYN1-like_EVE"/>
</dbReference>
<dbReference type="CDD" id="cd21133">
    <property type="entry name" value="EVE"/>
    <property type="match status" value="1"/>
</dbReference>
<evidence type="ECO:0000256" key="6">
    <source>
        <dbReference type="ARBA" id="ARBA00023242"/>
    </source>
</evidence>
<dbReference type="AlphaFoldDB" id="A0AAN6BL58"/>
<dbReference type="PRINTS" id="PR00929">
    <property type="entry name" value="ATHOOK"/>
</dbReference>
<dbReference type="EMBL" id="JAAAPU010000198">
    <property type="protein sequence ID" value="KAF4200460.1"/>
    <property type="molecule type" value="Genomic_DNA"/>
</dbReference>
<dbReference type="Pfam" id="PF01878">
    <property type="entry name" value="EVE"/>
    <property type="match status" value="1"/>
</dbReference>
<keyword evidence="5" id="KW-0238">DNA-binding</keyword>
<proteinExistence type="predicted"/>
<feature type="region of interest" description="Disordered" evidence="7">
    <location>
        <begin position="69"/>
        <end position="169"/>
    </location>
</feature>
<sequence>MGRKRKSEGAADSNPPKRVRKPNFNADFLFAGLSVESKLPQRVMRAVNPRMCNSWQLERIVINPSIPPSTVLALPAIDPYTGEPRKRGRPRKYPPGQEPPPPPGPKRGRGRPRKDGTIRSPNSAPETPQGPKRPVGRPRKTPVQNGTETASQPIHSDSEESKVADEESDRSYWLMKAEPESRMEKGVDVKFSIDDLQAAEKPEPWDGVRNPVARNHIRAMKKGDYAFFYHSNCKVPGVVGMMEIVQEHTPDESAFDPAHPYYDPKSKRDNPKWEVVHVEFRRKFKKMVTLNDLKAHAKPGGPLEDLQVLKQTRLSVSSVTPAQWKFIMGLAGESSESAE</sequence>
<comment type="subcellular location">
    <subcellularLocation>
        <location evidence="1">Nucleus</location>
    </subcellularLocation>
</comment>
<keyword evidence="3" id="KW-0597">Phosphoprotein</keyword>
<dbReference type="InterPro" id="IPR000116">
    <property type="entry name" value="HMGA"/>
</dbReference>
<dbReference type="Gene3D" id="3.10.590.10">
    <property type="entry name" value="ph1033 like domains"/>
    <property type="match status" value="1"/>
</dbReference>
<feature type="compositionally biased region" description="Basic and acidic residues" evidence="7">
    <location>
        <begin position="156"/>
        <end position="165"/>
    </location>
</feature>
<evidence type="ECO:0000313" key="9">
    <source>
        <dbReference type="EMBL" id="KAF4200460.1"/>
    </source>
</evidence>
<dbReference type="InterPro" id="IPR052181">
    <property type="entry name" value="5hmC_binding"/>
</dbReference>
<evidence type="ECO:0000256" key="7">
    <source>
        <dbReference type="SAM" id="MobiDB-lite"/>
    </source>
</evidence>
<name>A0AAN6BL58_ASPLE</name>
<dbReference type="PANTHER" id="PTHR14087:SF7">
    <property type="entry name" value="THYMOCYTE NUCLEAR PROTEIN 1"/>
    <property type="match status" value="1"/>
</dbReference>
<reference evidence="9" key="1">
    <citation type="journal article" date="2020" name="bioRxiv">
        <title>Genomic and phenotypic heterogeneity of clinical isolates of the human pathogens Aspergillus fumigatus, Aspergillus lentulus and Aspergillus fumigatiaffinis.</title>
        <authorList>
            <person name="dos Santos R.A.C."/>
            <person name="Steenwyk J.L."/>
            <person name="Rivero-Menendez O."/>
            <person name="Mead M.E."/>
            <person name="Silva L.P."/>
            <person name="Bastos R.W."/>
            <person name="Alastruey-Izquierdo A."/>
            <person name="Goldman G.H."/>
            <person name="Rokas A."/>
        </authorList>
    </citation>
    <scope>NUCLEOTIDE SEQUENCE</scope>
    <source>
        <strain evidence="9">CNM-CM8927</strain>
    </source>
</reference>
<comment type="caution">
    <text evidence="9">The sequence shown here is derived from an EMBL/GenBank/DDBJ whole genome shotgun (WGS) entry which is preliminary data.</text>
</comment>
<evidence type="ECO:0000259" key="8">
    <source>
        <dbReference type="Pfam" id="PF01878"/>
    </source>
</evidence>
<evidence type="ECO:0000256" key="1">
    <source>
        <dbReference type="ARBA" id="ARBA00004123"/>
    </source>
</evidence>
<dbReference type="PANTHER" id="PTHR14087">
    <property type="entry name" value="THYMOCYTE NUCLEAR PROTEIN 1"/>
    <property type="match status" value="1"/>
</dbReference>
<dbReference type="SUPFAM" id="SSF88697">
    <property type="entry name" value="PUA domain-like"/>
    <property type="match status" value="1"/>
</dbReference>
<dbReference type="InterPro" id="IPR015947">
    <property type="entry name" value="PUA-like_sf"/>
</dbReference>
<feature type="domain" description="EVE" evidence="8">
    <location>
        <begin position="172"/>
        <end position="329"/>
    </location>
</feature>
<evidence type="ECO:0000313" key="10">
    <source>
        <dbReference type="Proteomes" id="UP000649114"/>
    </source>
</evidence>
<evidence type="ECO:0000256" key="5">
    <source>
        <dbReference type="ARBA" id="ARBA00023125"/>
    </source>
</evidence>
<evidence type="ECO:0000256" key="2">
    <source>
        <dbReference type="ARBA" id="ARBA00014654"/>
    </source>
</evidence>
<dbReference type="Proteomes" id="UP000649114">
    <property type="component" value="Unassembled WGS sequence"/>
</dbReference>
<dbReference type="InterPro" id="IPR002740">
    <property type="entry name" value="EVE_domain"/>
</dbReference>
<feature type="compositionally biased region" description="Polar residues" evidence="7">
    <location>
        <begin position="142"/>
        <end position="155"/>
    </location>
</feature>
<gene>
    <name evidence="9" type="ORF">CNMCM8927_003053</name>
</gene>
<organism evidence="9 10">
    <name type="scientific">Aspergillus lentulus</name>
    <dbReference type="NCBI Taxonomy" id="293939"/>
    <lineage>
        <taxon>Eukaryota</taxon>
        <taxon>Fungi</taxon>
        <taxon>Dikarya</taxon>
        <taxon>Ascomycota</taxon>
        <taxon>Pezizomycotina</taxon>
        <taxon>Eurotiomycetes</taxon>
        <taxon>Eurotiomycetidae</taxon>
        <taxon>Eurotiales</taxon>
        <taxon>Aspergillaceae</taxon>
        <taxon>Aspergillus</taxon>
        <taxon>Aspergillus subgen. Fumigati</taxon>
    </lineage>
</organism>
<dbReference type="Pfam" id="PF02178">
    <property type="entry name" value="AT_hook"/>
    <property type="match status" value="3"/>
</dbReference>
<dbReference type="GO" id="GO:0000785">
    <property type="term" value="C:chromatin"/>
    <property type="evidence" value="ECO:0007669"/>
    <property type="project" value="InterPro"/>
</dbReference>
<reference evidence="9" key="2">
    <citation type="submission" date="2020-04" db="EMBL/GenBank/DDBJ databases">
        <authorList>
            <person name="Santos R.A.C."/>
            <person name="Steenwyk J.L."/>
            <person name="Rivero-Menendez O."/>
            <person name="Mead M.E."/>
            <person name="Silva L.P."/>
            <person name="Bastos R.W."/>
            <person name="Alastruey-Izquierdo A."/>
            <person name="Goldman G.H."/>
            <person name="Rokas A."/>
        </authorList>
    </citation>
    <scope>NUCLEOTIDE SEQUENCE</scope>
    <source>
        <strain evidence="9">CNM-CM8927</strain>
    </source>
</reference>
<dbReference type="InterPro" id="IPR017956">
    <property type="entry name" value="AT_hook_DNA-bd_motif"/>
</dbReference>
<accession>A0AAN6BL58</accession>
<dbReference type="FunFam" id="3.10.590.10:FF:000003">
    <property type="entry name" value="Thymocyte nuclear protein 1"/>
    <property type="match status" value="1"/>
</dbReference>
<feature type="region of interest" description="Disordered" evidence="7">
    <location>
        <begin position="1"/>
        <end position="24"/>
    </location>
</feature>
<dbReference type="GO" id="GO:0003677">
    <property type="term" value="F:DNA binding"/>
    <property type="evidence" value="ECO:0007669"/>
    <property type="project" value="UniProtKB-KW"/>
</dbReference>